<evidence type="ECO:0000256" key="1">
    <source>
        <dbReference type="SAM" id="Phobius"/>
    </source>
</evidence>
<name>A0AAE6QKF8_9PSED</name>
<dbReference type="Proteomes" id="UP000423413">
    <property type="component" value="Chromosome"/>
</dbReference>
<keyword evidence="1" id="KW-0472">Membrane</keyword>
<keyword evidence="1" id="KW-1133">Transmembrane helix</keyword>
<proteinExistence type="predicted"/>
<evidence type="ECO:0000313" key="2">
    <source>
        <dbReference type="EMBL" id="QGT82942.1"/>
    </source>
</evidence>
<dbReference type="EMBL" id="CP046441">
    <property type="protein sequence ID" value="QGT82942.1"/>
    <property type="molecule type" value="Genomic_DNA"/>
</dbReference>
<protein>
    <submittedName>
        <fullName evidence="2">Uncharacterized protein</fullName>
    </submittedName>
</protein>
<feature type="transmembrane region" description="Helical" evidence="1">
    <location>
        <begin position="6"/>
        <end position="32"/>
    </location>
</feature>
<accession>A0AAE6QKF8</accession>
<reference evidence="2 3" key="1">
    <citation type="submission" date="2019-11" db="EMBL/GenBank/DDBJ databases">
        <title>Complete genome sequence of Pseudomonas syringae pv. coronafaciens isolate B19001 originated in imported oat cereal.</title>
        <authorList>
            <person name="Kim S.M."/>
            <person name="Lee B.C."/>
            <person name="Seo S.J."/>
            <person name="Lee J.E."/>
            <person name="Choi N.J."/>
            <person name="Park J.H."/>
        </authorList>
    </citation>
    <scope>NUCLEOTIDE SEQUENCE [LARGE SCALE GENOMIC DNA]</scope>
    <source>
        <strain evidence="2 3">B19001</strain>
    </source>
</reference>
<dbReference type="AlphaFoldDB" id="A0AAE6QKF8"/>
<feature type="transmembrane region" description="Helical" evidence="1">
    <location>
        <begin position="86"/>
        <end position="108"/>
    </location>
</feature>
<dbReference type="RefSeq" id="WP_191892680.1">
    <property type="nucleotide sequence ID" value="NZ_CP046441.1"/>
</dbReference>
<organism evidence="2 3">
    <name type="scientific">Pseudomonas coronafaciens pv. coronafaciens</name>
    <dbReference type="NCBI Taxonomy" id="235275"/>
    <lineage>
        <taxon>Bacteria</taxon>
        <taxon>Pseudomonadati</taxon>
        <taxon>Pseudomonadota</taxon>
        <taxon>Gammaproteobacteria</taxon>
        <taxon>Pseudomonadales</taxon>
        <taxon>Pseudomonadaceae</taxon>
        <taxon>Pseudomonas</taxon>
        <taxon>Pseudomonas coronafaciens</taxon>
    </lineage>
</organism>
<keyword evidence="1" id="KW-0812">Transmembrane</keyword>
<sequence length="114" mass="12842">MESITFVLAVLSSLVGQLFTLVIAAGATYFAFWGRNQTYSRHAGWIITLAVFLVLWAIFPNGYHAVFPPETMRYFDGGLAPEAPNYKALFIADLVWTVFGWGIGLWLWSYGRID</sequence>
<evidence type="ECO:0000313" key="3">
    <source>
        <dbReference type="Proteomes" id="UP000423413"/>
    </source>
</evidence>
<feature type="transmembrane region" description="Helical" evidence="1">
    <location>
        <begin position="44"/>
        <end position="66"/>
    </location>
</feature>
<gene>
    <name evidence="2" type="ORF">GMO17_18065</name>
</gene>